<evidence type="ECO:0000259" key="1">
    <source>
        <dbReference type="Pfam" id="PF00501"/>
    </source>
</evidence>
<dbReference type="InterPro" id="IPR050237">
    <property type="entry name" value="ATP-dep_AMP-bd_enzyme"/>
</dbReference>
<organism evidence="2 3">
    <name type="scientific">Clavibacter michiganensis</name>
    <dbReference type="NCBI Taxonomy" id="28447"/>
    <lineage>
        <taxon>Bacteria</taxon>
        <taxon>Bacillati</taxon>
        <taxon>Actinomycetota</taxon>
        <taxon>Actinomycetes</taxon>
        <taxon>Micrococcales</taxon>
        <taxon>Microbacteriaceae</taxon>
        <taxon>Clavibacter</taxon>
    </lineage>
</organism>
<dbReference type="InterPro" id="IPR042099">
    <property type="entry name" value="ANL_N_sf"/>
</dbReference>
<name>A0A399NDV9_9MICO</name>
<dbReference type="SUPFAM" id="SSF56801">
    <property type="entry name" value="Acetyl-CoA synthetase-like"/>
    <property type="match status" value="1"/>
</dbReference>
<gene>
    <name evidence="2" type="ORF">DZF96_16705</name>
</gene>
<sequence length="270" mass="27770">MGTGDMRTAHMGSQHDDTSIEAIFAQHAERTALRQRSGPEVTDMSFGELWDRASALAAALGETVSAGDRIAVLGTATADAVTLDLAAWILGAVSVPLQASAPVGTLQRIVEETTPVWIAATAEQAATARAVAEASGDGIRTMLLDTGTGTGTALTLDALVARGAGLPGASPWHPAPGDDPLALLLYTSGSTGTPKGAMYTRSMVERMWHAMRTYPAMGPDASTPAHDGSDDAADAIVGYAYLPMSHLTNVGADVLGLVITMLPTKGPDAY</sequence>
<dbReference type="InterPro" id="IPR000873">
    <property type="entry name" value="AMP-dep_synth/lig_dom"/>
</dbReference>
<feature type="domain" description="AMP-dependent synthetase/ligase" evidence="1">
    <location>
        <begin position="24"/>
        <end position="258"/>
    </location>
</feature>
<evidence type="ECO:0000313" key="3">
    <source>
        <dbReference type="Proteomes" id="UP000266298"/>
    </source>
</evidence>
<feature type="non-terminal residue" evidence="2">
    <location>
        <position position="270"/>
    </location>
</feature>
<dbReference type="Proteomes" id="UP000266298">
    <property type="component" value="Unassembled WGS sequence"/>
</dbReference>
<dbReference type="AlphaFoldDB" id="A0A399NDV9"/>
<comment type="caution">
    <text evidence="2">The sequence shown here is derived from an EMBL/GenBank/DDBJ whole genome shotgun (WGS) entry which is preliminary data.</text>
</comment>
<dbReference type="EMBL" id="QWEC01000534">
    <property type="protein sequence ID" value="RII91379.1"/>
    <property type="molecule type" value="Genomic_DNA"/>
</dbReference>
<protein>
    <submittedName>
        <fullName evidence="2">Acyl-CoA synthetase</fullName>
    </submittedName>
</protein>
<dbReference type="Gene3D" id="3.40.50.12780">
    <property type="entry name" value="N-terminal domain of ligase-like"/>
    <property type="match status" value="1"/>
</dbReference>
<evidence type="ECO:0000313" key="2">
    <source>
        <dbReference type="EMBL" id="RII91379.1"/>
    </source>
</evidence>
<reference evidence="2 3" key="1">
    <citation type="submission" date="2018-08" db="EMBL/GenBank/DDBJ databases">
        <title>Genome Sequence of Clavibacter michiganensis Subspecies type strains, and the Atypical Peach-Colored Strains Isolated from Tomato.</title>
        <authorList>
            <person name="Osdaghi E."/>
            <person name="Portier P."/>
            <person name="Briand M."/>
            <person name="Jacques M.-A."/>
        </authorList>
    </citation>
    <scope>NUCLEOTIDE SEQUENCE [LARGE SCALE GENOMIC DNA]</scope>
    <source>
        <strain evidence="2 3">CFBP 7493</strain>
    </source>
</reference>
<dbReference type="Pfam" id="PF00501">
    <property type="entry name" value="AMP-binding"/>
    <property type="match status" value="1"/>
</dbReference>
<dbReference type="InterPro" id="IPR020845">
    <property type="entry name" value="AMP-binding_CS"/>
</dbReference>
<dbReference type="PANTHER" id="PTHR43767">
    <property type="entry name" value="LONG-CHAIN-FATTY-ACID--COA LIGASE"/>
    <property type="match status" value="1"/>
</dbReference>
<accession>A0A399NDV9</accession>
<dbReference type="PANTHER" id="PTHR43767:SF1">
    <property type="entry name" value="NONRIBOSOMAL PEPTIDE SYNTHASE PES1 (EUROFUNG)-RELATED"/>
    <property type="match status" value="1"/>
</dbReference>
<proteinExistence type="predicted"/>
<dbReference type="PROSITE" id="PS00455">
    <property type="entry name" value="AMP_BINDING"/>
    <property type="match status" value="1"/>
</dbReference>